<comment type="caution">
    <text evidence="7">The sequence shown here is derived from an EMBL/GenBank/DDBJ whole genome shotgun (WGS) entry which is preliminary data.</text>
</comment>
<dbReference type="Proteomes" id="UP000481153">
    <property type="component" value="Unassembled WGS sequence"/>
</dbReference>
<reference evidence="7 8" key="1">
    <citation type="submission" date="2019-07" db="EMBL/GenBank/DDBJ databases">
        <title>Genomics analysis of Aphanomyces spp. identifies a new class of oomycete effector associated with host adaptation.</title>
        <authorList>
            <person name="Gaulin E."/>
        </authorList>
    </citation>
    <scope>NUCLEOTIDE SEQUENCE [LARGE SCALE GENOMIC DNA]</scope>
    <source>
        <strain evidence="7 8">ATCC 201684</strain>
    </source>
</reference>
<accession>A0A6G0XGG8</accession>
<sequence>MLKYLRAKKRRLLLELDYKSTERLKQFTQAATSFNEEMQHIENLSNFFLYNIVRPYIPHFKNTSFLLAIFMNLIMLVSIRHRDDDNIAYFYYPPTLQDPMTIFGGIQIFLSMCVLVFMVVVSGPLVFRARLNAMIKNSMDTYARKRDFTKQDAESENKINSIEDIKNAIQLENMTNRAKDGAQWARKTIVQLARDSVHFFRSYLPLFRMIGLLYMIQFTLLQAFPDLPVWVPSVVLLLPFLRNTREYLDKSPTWVGLVYTFVYDVAFDKFTSFYTVYLGTAFCATLFHPIFYGYHLLDLVIMSPSLQNVVRAVTKPGRALVLTCLLGLCVMYFYSMLLFFFNQAAATDDEHHIQYCSTLLDCFLTVTHRGLINGGGIGDYLTTSLNHPPPIHDRTAYWLRILYDLSFFVFVIVLLLNIIFGITIDTFSDLRLETNEREDLMKNQCFVCGLTRDVFDNHYMQQGISNGFQKHMAEEHNMWNYLYFIVHLQSRDLTECTGPEAYVKSLLDKDDVSWFPQSMAKCLAKSSEQSTEQDLAEIKGQLKLLAAQMETIALE</sequence>
<evidence type="ECO:0000313" key="8">
    <source>
        <dbReference type="Proteomes" id="UP000481153"/>
    </source>
</evidence>
<dbReference type="AlphaFoldDB" id="A0A6G0XGG8"/>
<keyword evidence="4 5" id="KW-0472">Membrane</keyword>
<feature type="transmembrane region" description="Helical" evidence="5">
    <location>
        <begin position="274"/>
        <end position="297"/>
    </location>
</feature>
<organism evidence="7 8">
    <name type="scientific">Aphanomyces euteiches</name>
    <dbReference type="NCBI Taxonomy" id="100861"/>
    <lineage>
        <taxon>Eukaryota</taxon>
        <taxon>Sar</taxon>
        <taxon>Stramenopiles</taxon>
        <taxon>Oomycota</taxon>
        <taxon>Saprolegniomycetes</taxon>
        <taxon>Saprolegniales</taxon>
        <taxon>Verrucalvaceae</taxon>
        <taxon>Aphanomyces</taxon>
    </lineage>
</organism>
<dbReference type="GO" id="GO:0005216">
    <property type="term" value="F:monoatomic ion channel activity"/>
    <property type="evidence" value="ECO:0007669"/>
    <property type="project" value="InterPro"/>
</dbReference>
<gene>
    <name evidence="7" type="ORF">Ae201684_005053</name>
</gene>
<dbReference type="GO" id="GO:0016020">
    <property type="term" value="C:membrane"/>
    <property type="evidence" value="ECO:0007669"/>
    <property type="project" value="UniProtKB-SubCell"/>
</dbReference>
<feature type="transmembrane region" description="Helical" evidence="5">
    <location>
        <begin position="101"/>
        <end position="127"/>
    </location>
</feature>
<proteinExistence type="predicted"/>
<keyword evidence="2 5" id="KW-0812">Transmembrane</keyword>
<evidence type="ECO:0000259" key="6">
    <source>
        <dbReference type="Pfam" id="PF00520"/>
    </source>
</evidence>
<feature type="domain" description="Ion transport" evidence="6">
    <location>
        <begin position="244"/>
        <end position="433"/>
    </location>
</feature>
<feature type="transmembrane region" description="Helical" evidence="5">
    <location>
        <begin position="64"/>
        <end position="81"/>
    </location>
</feature>
<evidence type="ECO:0000256" key="3">
    <source>
        <dbReference type="ARBA" id="ARBA00022989"/>
    </source>
</evidence>
<dbReference type="InterPro" id="IPR015925">
    <property type="entry name" value="Ryanodine_IP3_receptor"/>
</dbReference>
<keyword evidence="8" id="KW-1185">Reference proteome</keyword>
<dbReference type="InterPro" id="IPR005821">
    <property type="entry name" value="Ion_trans_dom"/>
</dbReference>
<dbReference type="Gene3D" id="1.10.287.70">
    <property type="match status" value="1"/>
</dbReference>
<dbReference type="PANTHER" id="PTHR13715">
    <property type="entry name" value="RYANODINE RECEPTOR AND IP3 RECEPTOR"/>
    <property type="match status" value="1"/>
</dbReference>
<feature type="transmembrane region" description="Helical" evidence="5">
    <location>
        <begin position="401"/>
        <end position="424"/>
    </location>
</feature>
<name>A0A6G0XGG8_9STRA</name>
<dbReference type="GO" id="GO:0006816">
    <property type="term" value="P:calcium ion transport"/>
    <property type="evidence" value="ECO:0007669"/>
    <property type="project" value="InterPro"/>
</dbReference>
<dbReference type="PANTHER" id="PTHR13715:SF99">
    <property type="entry name" value="INOSITOL 1,4,5-TRISPHOSPHATE RECEPTOR-LIKE PROTEIN A"/>
    <property type="match status" value="1"/>
</dbReference>
<evidence type="ECO:0000313" key="7">
    <source>
        <dbReference type="EMBL" id="KAF0739276.1"/>
    </source>
</evidence>
<feature type="transmembrane region" description="Helical" evidence="5">
    <location>
        <begin position="317"/>
        <end position="341"/>
    </location>
</feature>
<dbReference type="VEuPathDB" id="FungiDB:AeMF1_017336"/>
<keyword evidence="3 5" id="KW-1133">Transmembrane helix</keyword>
<evidence type="ECO:0000256" key="5">
    <source>
        <dbReference type="SAM" id="Phobius"/>
    </source>
</evidence>
<evidence type="ECO:0000256" key="4">
    <source>
        <dbReference type="ARBA" id="ARBA00023136"/>
    </source>
</evidence>
<dbReference type="EMBL" id="VJMJ01000065">
    <property type="protein sequence ID" value="KAF0739276.1"/>
    <property type="molecule type" value="Genomic_DNA"/>
</dbReference>
<evidence type="ECO:0000256" key="2">
    <source>
        <dbReference type="ARBA" id="ARBA00022692"/>
    </source>
</evidence>
<comment type="subcellular location">
    <subcellularLocation>
        <location evidence="1">Membrane</location>
        <topology evidence="1">Multi-pass membrane protein</topology>
    </subcellularLocation>
</comment>
<evidence type="ECO:0000256" key="1">
    <source>
        <dbReference type="ARBA" id="ARBA00004141"/>
    </source>
</evidence>
<protein>
    <recommendedName>
        <fullName evidence="6">Ion transport domain-containing protein</fullName>
    </recommendedName>
</protein>
<dbReference type="Pfam" id="PF00520">
    <property type="entry name" value="Ion_trans"/>
    <property type="match status" value="1"/>
</dbReference>